<dbReference type="Proteomes" id="UP000266273">
    <property type="component" value="Unassembled WGS sequence"/>
</dbReference>
<dbReference type="PANTHER" id="PTHR30292:SF0">
    <property type="entry name" value="5-OXOPROLINASE SUBUNIT A"/>
    <property type="match status" value="1"/>
</dbReference>
<dbReference type="NCBIfam" id="NF003814">
    <property type="entry name" value="PRK05406.1-3"/>
    <property type="match status" value="1"/>
</dbReference>
<dbReference type="Gene3D" id="3.20.20.370">
    <property type="entry name" value="Glycoside hydrolase/deacetylase"/>
    <property type="match status" value="1"/>
</dbReference>
<accession>A0A397Q5S0</accession>
<organism evidence="1 2">
    <name type="scientific">Dichotomicrobium thermohalophilum</name>
    <dbReference type="NCBI Taxonomy" id="933063"/>
    <lineage>
        <taxon>Bacteria</taxon>
        <taxon>Pseudomonadati</taxon>
        <taxon>Pseudomonadota</taxon>
        <taxon>Alphaproteobacteria</taxon>
        <taxon>Hyphomicrobiales</taxon>
        <taxon>Hyphomicrobiaceae</taxon>
        <taxon>Dichotomicrobium</taxon>
    </lineage>
</organism>
<dbReference type="NCBIfam" id="NF003816">
    <property type="entry name" value="PRK05406.1-5"/>
    <property type="match status" value="1"/>
</dbReference>
<dbReference type="GO" id="GO:0005975">
    <property type="term" value="P:carbohydrate metabolic process"/>
    <property type="evidence" value="ECO:0007669"/>
    <property type="project" value="InterPro"/>
</dbReference>
<comment type="caution">
    <text evidence="1">The sequence shown here is derived from an EMBL/GenBank/DDBJ whole genome shotgun (WGS) entry which is preliminary data.</text>
</comment>
<proteinExistence type="predicted"/>
<dbReference type="InterPro" id="IPR005501">
    <property type="entry name" value="LamB/YcsF/PxpA-like"/>
</dbReference>
<evidence type="ECO:0000313" key="1">
    <source>
        <dbReference type="EMBL" id="RIA55155.1"/>
    </source>
</evidence>
<dbReference type="CDD" id="cd10787">
    <property type="entry name" value="LamB_YcsF_like"/>
    <property type="match status" value="1"/>
</dbReference>
<dbReference type="PANTHER" id="PTHR30292">
    <property type="entry name" value="UNCHARACTERIZED PROTEIN YBGL-RELATED"/>
    <property type="match status" value="1"/>
</dbReference>
<protein>
    <submittedName>
        <fullName evidence="1">UPF0271 protein</fullName>
    </submittedName>
</protein>
<dbReference type="SUPFAM" id="SSF88713">
    <property type="entry name" value="Glycoside hydrolase/deacetylase"/>
    <property type="match status" value="1"/>
</dbReference>
<reference evidence="1 2" key="1">
    <citation type="submission" date="2018-08" db="EMBL/GenBank/DDBJ databases">
        <title>Genomic Encyclopedia of Archaeal and Bacterial Type Strains, Phase II (KMG-II): from individual species to whole genera.</title>
        <authorList>
            <person name="Goeker M."/>
        </authorList>
    </citation>
    <scope>NUCLEOTIDE SEQUENCE [LARGE SCALE GENOMIC DNA]</scope>
    <source>
        <strain evidence="1 2">DSM 5002</strain>
    </source>
</reference>
<dbReference type="InterPro" id="IPR011330">
    <property type="entry name" value="Glyco_hydro/deAcase_b/a-brl"/>
</dbReference>
<dbReference type="EMBL" id="QXDF01000001">
    <property type="protein sequence ID" value="RIA55155.1"/>
    <property type="molecule type" value="Genomic_DNA"/>
</dbReference>
<gene>
    <name evidence="1" type="ORF">BXY53_0208</name>
</gene>
<evidence type="ECO:0000313" key="2">
    <source>
        <dbReference type="Proteomes" id="UP000266273"/>
    </source>
</evidence>
<sequence>MTKRIDLNADIGESFGPWRLTDDNAIMDCVSSVNIACGGHAGDPDTIVATVTEAQARGLGVGAHPGYDDKQGFGRRVIAMSTREIERMIAYQIGGLAACAALVGAHIDHIKAHGALANLAARDADIAGAVVRAAQAVAPEAWLLAIAGTEIERVGEKAGLRVAREVFADRAYDEEGHLMPRGTVGAMLTDPDFIAERVIAMLEEGALITESGRSLPTDIDSVCIHSDTPDALAIAQRVRGALEQASYAVQPFSRAAAA</sequence>
<dbReference type="RefSeq" id="WP_119060100.1">
    <property type="nucleotide sequence ID" value="NZ_QXDF01000001.1"/>
</dbReference>
<dbReference type="Pfam" id="PF03746">
    <property type="entry name" value="LamB_YcsF"/>
    <property type="match status" value="1"/>
</dbReference>
<name>A0A397Q5S0_9HYPH</name>
<dbReference type="OrthoDB" id="9773478at2"/>
<dbReference type="AlphaFoldDB" id="A0A397Q5S0"/>
<keyword evidence="2" id="KW-1185">Reference proteome</keyword>